<dbReference type="Pfam" id="PF13579">
    <property type="entry name" value="Glyco_trans_4_4"/>
    <property type="match status" value="1"/>
</dbReference>
<dbReference type="AlphaFoldDB" id="A0A2W7QC11"/>
<dbReference type="InterPro" id="IPR001296">
    <property type="entry name" value="Glyco_trans_1"/>
</dbReference>
<feature type="domain" description="Glycosyltransferase subfamily 4-like N-terminal" evidence="2">
    <location>
        <begin position="22"/>
        <end position="179"/>
    </location>
</feature>
<dbReference type="Proteomes" id="UP000249364">
    <property type="component" value="Unassembled WGS sequence"/>
</dbReference>
<dbReference type="InterPro" id="IPR050194">
    <property type="entry name" value="Glycosyltransferase_grp1"/>
</dbReference>
<sequence length="381" mass="40688">MAKTSPMICRQIVASIDDAAAGPSYSVTALSAALRRLGHDSAVMAVGQRVPEPGLEIFAQDLARLPGMKLLMVSRGLARALDTVSARGSVLHGHGLWLLPNILPATAAQRHAAPLVMSPRGMLGEAALAFSPTRKRIFWALAQRRALERATCFHATAESEADDIRRAGLSAPVAVIPNGIDIPAGDPVPGARTILHLGRLHPKKGIDRLVAAWARIAKRHPDWRLRIVGPSESGYREALERQVHELGAPRVAFDGPLYGADKLAAYRAAGLFVLPTLNENFGMVVAEALAAGIPAICTKGAPWQGLETKRCGWWTDHGSEAMAVTLDAALALPDAERAAMGSRGRAWMARDFGWDEIAARMAEVYAWSAGRGARPDCVVIA</sequence>
<dbReference type="Gene3D" id="3.40.50.2000">
    <property type="entry name" value="Glycogen Phosphorylase B"/>
    <property type="match status" value="2"/>
</dbReference>
<proteinExistence type="predicted"/>
<dbReference type="InterPro" id="IPR028098">
    <property type="entry name" value="Glyco_trans_4-like_N"/>
</dbReference>
<dbReference type="RefSeq" id="WP_146257645.1">
    <property type="nucleotide sequence ID" value="NZ_QKZQ01000005.1"/>
</dbReference>
<accession>A0A2W7QC11</accession>
<evidence type="ECO:0000313" key="3">
    <source>
        <dbReference type="EMBL" id="PZX45751.1"/>
    </source>
</evidence>
<gene>
    <name evidence="3" type="ORF">LY56_01311</name>
</gene>
<dbReference type="EMBL" id="QKZQ01000005">
    <property type="protein sequence ID" value="PZX45751.1"/>
    <property type="molecule type" value="Genomic_DNA"/>
</dbReference>
<name>A0A2W7QC11_9RHOB</name>
<dbReference type="PANTHER" id="PTHR45947">
    <property type="entry name" value="SULFOQUINOVOSYL TRANSFERASE SQD2"/>
    <property type="match status" value="1"/>
</dbReference>
<evidence type="ECO:0000259" key="2">
    <source>
        <dbReference type="Pfam" id="PF13579"/>
    </source>
</evidence>
<evidence type="ECO:0000259" key="1">
    <source>
        <dbReference type="Pfam" id="PF00534"/>
    </source>
</evidence>
<keyword evidence="3" id="KW-0808">Transferase</keyword>
<comment type="caution">
    <text evidence="3">The sequence shown here is derived from an EMBL/GenBank/DDBJ whole genome shotgun (WGS) entry which is preliminary data.</text>
</comment>
<keyword evidence="4" id="KW-1185">Reference proteome</keyword>
<dbReference type="OrthoDB" id="9790710at2"/>
<evidence type="ECO:0000313" key="4">
    <source>
        <dbReference type="Proteomes" id="UP000249364"/>
    </source>
</evidence>
<organism evidence="3 4">
    <name type="scientific">Roseinatronobacter thiooxidans</name>
    <dbReference type="NCBI Taxonomy" id="121821"/>
    <lineage>
        <taxon>Bacteria</taxon>
        <taxon>Pseudomonadati</taxon>
        <taxon>Pseudomonadota</taxon>
        <taxon>Alphaproteobacteria</taxon>
        <taxon>Rhodobacterales</taxon>
        <taxon>Paracoccaceae</taxon>
        <taxon>Roseinatronobacter</taxon>
    </lineage>
</organism>
<reference evidence="3 4" key="1">
    <citation type="submission" date="2018-06" db="EMBL/GenBank/DDBJ databases">
        <title>Genomic Encyclopedia of Archaeal and Bacterial Type Strains, Phase II (KMG-II): from individual species to whole genera.</title>
        <authorList>
            <person name="Goeker M."/>
        </authorList>
    </citation>
    <scope>NUCLEOTIDE SEQUENCE [LARGE SCALE GENOMIC DNA]</scope>
    <source>
        <strain evidence="3 4">DSM 13087</strain>
    </source>
</reference>
<feature type="domain" description="Glycosyl transferase family 1" evidence="1">
    <location>
        <begin position="191"/>
        <end position="346"/>
    </location>
</feature>
<dbReference type="SUPFAM" id="SSF53756">
    <property type="entry name" value="UDP-Glycosyltransferase/glycogen phosphorylase"/>
    <property type="match status" value="1"/>
</dbReference>
<dbReference type="PANTHER" id="PTHR45947:SF3">
    <property type="entry name" value="SULFOQUINOVOSYL TRANSFERASE SQD2"/>
    <property type="match status" value="1"/>
</dbReference>
<dbReference type="Pfam" id="PF00534">
    <property type="entry name" value="Glycos_transf_1"/>
    <property type="match status" value="1"/>
</dbReference>
<protein>
    <submittedName>
        <fullName evidence="3">Glycosyltransferase involved in cell wall biosynthesis</fullName>
    </submittedName>
</protein>
<dbReference type="GO" id="GO:0016758">
    <property type="term" value="F:hexosyltransferase activity"/>
    <property type="evidence" value="ECO:0007669"/>
    <property type="project" value="TreeGrafter"/>
</dbReference>